<dbReference type="AlphaFoldDB" id="A0A939JZG5"/>
<gene>
    <name evidence="1" type="ORF">J2I48_04100</name>
</gene>
<reference evidence="1 2" key="1">
    <citation type="submission" date="2021-03" db="EMBL/GenBank/DDBJ databases">
        <title>Fibrella sp. HMF5036 genome sequencing and assembly.</title>
        <authorList>
            <person name="Kang H."/>
            <person name="Kim H."/>
            <person name="Bae S."/>
            <person name="Joh K."/>
        </authorList>
    </citation>
    <scope>NUCLEOTIDE SEQUENCE [LARGE SCALE GENOMIC DNA]</scope>
    <source>
        <strain evidence="1 2">HMF5036</strain>
    </source>
</reference>
<protein>
    <submittedName>
        <fullName evidence="1">Uncharacterized protein</fullName>
    </submittedName>
</protein>
<comment type="caution">
    <text evidence="1">The sequence shown here is derived from an EMBL/GenBank/DDBJ whole genome shotgun (WGS) entry which is preliminary data.</text>
</comment>
<sequence length="124" mass="14494">MDKKLEESLKLDLKRKVAHTGLRMLVFSRDGQSIVFLPSLNLTAYGDSESEATDMLQIVLKDYFDNLFALTEQQAMQELKQYGWIRKPFLAKQLRNVQFLDVETIKQNFELPAETQIREEYMTA</sequence>
<dbReference type="RefSeq" id="WP_207334120.1">
    <property type="nucleotide sequence ID" value="NZ_JAFMYU010000002.1"/>
</dbReference>
<evidence type="ECO:0000313" key="2">
    <source>
        <dbReference type="Proteomes" id="UP000664795"/>
    </source>
</evidence>
<name>A0A939JZG5_9BACT</name>
<proteinExistence type="predicted"/>
<evidence type="ECO:0000313" key="1">
    <source>
        <dbReference type="EMBL" id="MBO0930160.1"/>
    </source>
</evidence>
<keyword evidence="2" id="KW-1185">Reference proteome</keyword>
<dbReference type="Proteomes" id="UP000664795">
    <property type="component" value="Unassembled WGS sequence"/>
</dbReference>
<dbReference type="EMBL" id="JAFMYU010000002">
    <property type="protein sequence ID" value="MBO0930160.1"/>
    <property type="molecule type" value="Genomic_DNA"/>
</dbReference>
<organism evidence="1 2">
    <name type="scientific">Fibrella aquatilis</name>
    <dbReference type="NCBI Taxonomy" id="2817059"/>
    <lineage>
        <taxon>Bacteria</taxon>
        <taxon>Pseudomonadati</taxon>
        <taxon>Bacteroidota</taxon>
        <taxon>Cytophagia</taxon>
        <taxon>Cytophagales</taxon>
        <taxon>Spirosomataceae</taxon>
        <taxon>Fibrella</taxon>
    </lineage>
</organism>
<accession>A0A939JZG5</accession>